<comment type="subcellular location">
    <subcellularLocation>
        <location evidence="2">Cytoplasm</location>
    </subcellularLocation>
</comment>
<evidence type="ECO:0000259" key="8">
    <source>
        <dbReference type="Pfam" id="PF03328"/>
    </source>
</evidence>
<dbReference type="GO" id="GO:0000287">
    <property type="term" value="F:magnesium ion binding"/>
    <property type="evidence" value="ECO:0007669"/>
    <property type="project" value="TreeGrafter"/>
</dbReference>
<dbReference type="InterPro" id="IPR005000">
    <property type="entry name" value="Aldolase/citrate-lyase_domain"/>
</dbReference>
<feature type="region of interest" description="Disordered" evidence="7">
    <location>
        <begin position="1"/>
        <end position="22"/>
    </location>
</feature>
<comment type="caution">
    <text evidence="9">The sequence shown here is derived from an EMBL/GenBank/DDBJ whole genome shotgun (WGS) entry which is preliminary data.</text>
</comment>
<accession>A0A8J6Y515</accession>
<proteinExistence type="predicted"/>
<dbReference type="GO" id="GO:0016829">
    <property type="term" value="F:lyase activity"/>
    <property type="evidence" value="ECO:0007669"/>
    <property type="project" value="UniProtKB-KW"/>
</dbReference>
<evidence type="ECO:0000256" key="4">
    <source>
        <dbReference type="ARBA" id="ARBA00022553"/>
    </source>
</evidence>
<feature type="domain" description="HpcH/HpaI aldolase/citrate lyase" evidence="8">
    <location>
        <begin position="116"/>
        <end position="328"/>
    </location>
</feature>
<keyword evidence="3" id="KW-0963">Cytoplasm</keyword>
<evidence type="ECO:0000256" key="6">
    <source>
        <dbReference type="ARBA" id="ARBA00022842"/>
    </source>
</evidence>
<gene>
    <name evidence="9" type="ORF">IFJ97_03125</name>
</gene>
<dbReference type="SUPFAM" id="SSF51621">
    <property type="entry name" value="Phosphoenolpyruvate/pyruvate domain"/>
    <property type="match status" value="1"/>
</dbReference>
<keyword evidence="5" id="KW-0479">Metal-binding</keyword>
<dbReference type="Gene3D" id="3.20.20.60">
    <property type="entry name" value="Phosphoenolpyruvate-binding domains"/>
    <property type="match status" value="1"/>
</dbReference>
<dbReference type="Pfam" id="PF03328">
    <property type="entry name" value="HpcH_HpaI"/>
    <property type="match status" value="1"/>
</dbReference>
<evidence type="ECO:0000256" key="2">
    <source>
        <dbReference type="ARBA" id="ARBA00004496"/>
    </source>
</evidence>
<evidence type="ECO:0000256" key="5">
    <source>
        <dbReference type="ARBA" id="ARBA00022723"/>
    </source>
</evidence>
<dbReference type="PANTHER" id="PTHR32308:SF0">
    <property type="entry name" value="HPCH_HPAI ALDOLASE_CITRATE LYASE DOMAIN-CONTAINING PROTEIN"/>
    <property type="match status" value="1"/>
</dbReference>
<dbReference type="PANTHER" id="PTHR32308">
    <property type="entry name" value="LYASE BETA SUBUNIT, PUTATIVE (AFU_ORTHOLOGUE AFUA_4G13030)-RELATED"/>
    <property type="match status" value="1"/>
</dbReference>
<sequence length="402" mass="42737">MPEHGSKSASVGPQGDRVRSDLNVGFEPTSGALTVDVTSKVDYLYGEAIESAVRRVTDAFAVTTGRLTVNDAGALEWVILARVECCLRRAGLDGPPVLPEPAPGADVPRNRDRLRRSRLYIPGNQPKLMVSGGLYGADGIILDLEDSVPPAEKDAARLLVRNALVALDWGASERMVRVNQGAVGEEDLVAIATHNPHTVLLPKVEDASQVVRAAEILRGLAGEEAAFLMPILESPAGVHRAFDIATADPLVVALTLGLEDLSAELAAPRTTEGWESFLARQTTVYAARAAGVQPIASVFSDIENEDALAAYVHRERGLGFDGIGCIHPRQIPVVHREMAPSEAEAERAVRVVRAAREAEERGLGAVAVGSKMVDPPVVQQAFRTVELAVAGGVLAEDWDAEA</sequence>
<dbReference type="AlphaFoldDB" id="A0A8J6Y515"/>
<dbReference type="GO" id="GO:0006107">
    <property type="term" value="P:oxaloacetate metabolic process"/>
    <property type="evidence" value="ECO:0007669"/>
    <property type="project" value="TreeGrafter"/>
</dbReference>
<dbReference type="Pfam" id="PF06857">
    <property type="entry name" value="ACP"/>
    <property type="match status" value="1"/>
</dbReference>
<keyword evidence="4" id="KW-0597">Phosphoprotein</keyword>
<organism evidence="9 10">
    <name type="scientific">Candidatus Sulfomarinibacter kjeldsenii</name>
    <dbReference type="NCBI Taxonomy" id="2885994"/>
    <lineage>
        <taxon>Bacteria</taxon>
        <taxon>Pseudomonadati</taxon>
        <taxon>Acidobacteriota</taxon>
        <taxon>Thermoanaerobaculia</taxon>
        <taxon>Thermoanaerobaculales</taxon>
        <taxon>Candidatus Sulfomarinibacteraceae</taxon>
        <taxon>Candidatus Sulfomarinibacter</taxon>
    </lineage>
</organism>
<keyword evidence="6" id="KW-0460">Magnesium</keyword>
<evidence type="ECO:0000256" key="3">
    <source>
        <dbReference type="ARBA" id="ARBA00022490"/>
    </source>
</evidence>
<protein>
    <submittedName>
        <fullName evidence="9">Citrate lyase ACP</fullName>
    </submittedName>
</protein>
<reference evidence="9 10" key="1">
    <citation type="submission" date="2020-08" db="EMBL/GenBank/DDBJ databases">
        <title>Acidobacteriota in marine sediments use diverse sulfur dissimilation pathways.</title>
        <authorList>
            <person name="Wasmund K."/>
        </authorList>
    </citation>
    <scope>NUCLEOTIDE SEQUENCE [LARGE SCALE GENOMIC DNA]</scope>
    <source>
        <strain evidence="9">MAG AM3-A</strain>
    </source>
</reference>
<dbReference type="InterPro" id="IPR040442">
    <property type="entry name" value="Pyrv_kinase-like_dom_sf"/>
</dbReference>
<dbReference type="GO" id="GO:0005737">
    <property type="term" value="C:cytoplasm"/>
    <property type="evidence" value="ECO:0007669"/>
    <property type="project" value="UniProtKB-SubCell"/>
</dbReference>
<evidence type="ECO:0000313" key="9">
    <source>
        <dbReference type="EMBL" id="MBD3870337.1"/>
    </source>
</evidence>
<dbReference type="InterPro" id="IPR015813">
    <property type="entry name" value="Pyrv/PenolPyrv_kinase-like_dom"/>
</dbReference>
<keyword evidence="9" id="KW-0456">Lyase</keyword>
<evidence type="ECO:0000256" key="1">
    <source>
        <dbReference type="ARBA" id="ARBA00001946"/>
    </source>
</evidence>
<dbReference type="Proteomes" id="UP000598633">
    <property type="component" value="Unassembled WGS sequence"/>
</dbReference>
<dbReference type="InterPro" id="IPR023439">
    <property type="entry name" value="Mal_deCO2ase/Cit_lyase_ACP"/>
</dbReference>
<evidence type="ECO:0000256" key="7">
    <source>
        <dbReference type="SAM" id="MobiDB-lite"/>
    </source>
</evidence>
<dbReference type="EMBL" id="JACXWA010000055">
    <property type="protein sequence ID" value="MBD3870337.1"/>
    <property type="molecule type" value="Genomic_DNA"/>
</dbReference>
<comment type="cofactor">
    <cofactor evidence="1">
        <name>Mg(2+)</name>
        <dbReference type="ChEBI" id="CHEBI:18420"/>
    </cofactor>
</comment>
<name>A0A8J6Y515_9BACT</name>
<evidence type="ECO:0000313" key="10">
    <source>
        <dbReference type="Proteomes" id="UP000598633"/>
    </source>
</evidence>